<proteinExistence type="predicted"/>
<comment type="caution">
    <text evidence="2">The sequence shown here is derived from an EMBL/GenBank/DDBJ whole genome shotgun (WGS) entry which is preliminary data.</text>
</comment>
<sequence length="576" mass="64727">MNQNKETALTLAMTRGANPILKDLIMAGAFIKHPKAQYEDGRTALMIALQSYKGSPDTYIQPLIGDSCNVQDTDGKTALMYAMSHTCDIPNHLILQMIGDSQNIQDNDGKTALMYAFIHNKQLSEKMIERLNGGDPLIQDKSGKTALMYALQLNRRLAYKEGKTALMYALTSKTRVPTTLVMKMIGNSHNLQDKDGKTALMYALQNYNDQSYTFIDELIAGSSNIQDKDGKTALMYALIYARNIPVRFLKQLLCPSQNKHNKGVRNALVLGSERAVSSTECSMGPHNGDLINVQDSVGKTALHYAIEHGQDTDYMKCIVLHGANLEVQDNKGQTALMLCVEVDTRVIQQNGYVKGLKKHFRKTITLLRCNAIPILNSRGKEKIFSTIKNGLFNSMNLFKNKDIFRLIIANGVVPFPDFRFKFSTLSLVLKHNQTDVTKYVIANMCLTNDDLKMMKNFKNLKTLNYNARNHPHVDLSSPDLQHLLSDATSQPWPLVKLSFIAVNSAVGHGVDREHRIKMLPLPNPIKDMLMFNTRTALLPVSEWANIPMIFDPAEYEKTSRPRPLLNYWPFGEVLVV</sequence>
<dbReference type="PANTHER" id="PTHR24120:SF4">
    <property type="entry name" value="GH07239P"/>
    <property type="match status" value="1"/>
</dbReference>
<dbReference type="EMBL" id="CAXITT010000217">
    <property type="protein sequence ID" value="CAL1536008.1"/>
    <property type="molecule type" value="Genomic_DNA"/>
</dbReference>
<dbReference type="InterPro" id="IPR036770">
    <property type="entry name" value="Ankyrin_rpt-contain_sf"/>
</dbReference>
<dbReference type="SUPFAM" id="SSF48403">
    <property type="entry name" value="Ankyrin repeat"/>
    <property type="match status" value="1"/>
</dbReference>
<dbReference type="SMART" id="SM00248">
    <property type="entry name" value="ANK"/>
    <property type="match status" value="10"/>
</dbReference>
<evidence type="ECO:0008006" key="4">
    <source>
        <dbReference type="Google" id="ProtNLM"/>
    </source>
</evidence>
<evidence type="ECO:0000313" key="2">
    <source>
        <dbReference type="EMBL" id="CAL1536008.1"/>
    </source>
</evidence>
<reference evidence="2 3" key="1">
    <citation type="submission" date="2024-04" db="EMBL/GenBank/DDBJ databases">
        <authorList>
            <consortium name="Genoscope - CEA"/>
            <person name="William W."/>
        </authorList>
    </citation>
    <scope>NUCLEOTIDE SEQUENCE [LARGE SCALE GENOMIC DNA]</scope>
</reference>
<name>A0AAV2HUN1_LYMST</name>
<dbReference type="InterPro" id="IPR002110">
    <property type="entry name" value="Ankyrin_rpt"/>
</dbReference>
<evidence type="ECO:0000313" key="3">
    <source>
        <dbReference type="Proteomes" id="UP001497497"/>
    </source>
</evidence>
<evidence type="ECO:0000256" key="1">
    <source>
        <dbReference type="PROSITE-ProRule" id="PRU00023"/>
    </source>
</evidence>
<keyword evidence="1" id="KW-0040">ANK repeat</keyword>
<feature type="repeat" description="ANK" evidence="1">
    <location>
        <begin position="297"/>
        <end position="330"/>
    </location>
</feature>
<accession>A0AAV2HUN1</accession>
<dbReference type="PROSITE" id="PS50297">
    <property type="entry name" value="ANK_REP_REGION"/>
    <property type="match status" value="1"/>
</dbReference>
<dbReference type="PROSITE" id="PS50088">
    <property type="entry name" value="ANK_REPEAT"/>
    <property type="match status" value="1"/>
</dbReference>
<keyword evidence="3" id="KW-1185">Reference proteome</keyword>
<protein>
    <recommendedName>
        <fullName evidence="4">Ankyrin repeat-containing protein</fullName>
    </recommendedName>
</protein>
<dbReference type="Gene3D" id="1.25.40.20">
    <property type="entry name" value="Ankyrin repeat-containing domain"/>
    <property type="match status" value="4"/>
</dbReference>
<dbReference type="Pfam" id="PF12796">
    <property type="entry name" value="Ank_2"/>
    <property type="match status" value="3"/>
</dbReference>
<dbReference type="PANTHER" id="PTHR24120">
    <property type="entry name" value="GH07239P"/>
    <property type="match status" value="1"/>
</dbReference>
<dbReference type="Proteomes" id="UP001497497">
    <property type="component" value="Unassembled WGS sequence"/>
</dbReference>
<gene>
    <name evidence="2" type="ORF">GSLYS_00009921001</name>
</gene>
<dbReference type="AlphaFoldDB" id="A0AAV2HUN1"/>
<organism evidence="2 3">
    <name type="scientific">Lymnaea stagnalis</name>
    <name type="common">Great pond snail</name>
    <name type="synonym">Helix stagnalis</name>
    <dbReference type="NCBI Taxonomy" id="6523"/>
    <lineage>
        <taxon>Eukaryota</taxon>
        <taxon>Metazoa</taxon>
        <taxon>Spiralia</taxon>
        <taxon>Lophotrochozoa</taxon>
        <taxon>Mollusca</taxon>
        <taxon>Gastropoda</taxon>
        <taxon>Heterobranchia</taxon>
        <taxon>Euthyneura</taxon>
        <taxon>Panpulmonata</taxon>
        <taxon>Hygrophila</taxon>
        <taxon>Lymnaeoidea</taxon>
        <taxon>Lymnaeidae</taxon>
        <taxon>Lymnaea</taxon>
    </lineage>
</organism>